<dbReference type="Gene3D" id="3.30.70.20">
    <property type="match status" value="1"/>
</dbReference>
<dbReference type="InterPro" id="IPR017896">
    <property type="entry name" value="4Fe4S_Fe-S-bd"/>
</dbReference>
<dbReference type="InterPro" id="IPR017900">
    <property type="entry name" value="4Fe4S_Fe_S_CS"/>
</dbReference>
<sequence>MIELVSDSRCTGCGICVKVCPTNVFDGAVGEVPVIARQGDCQTCFMCEAYCPADALYVSPLADETEHVDEDALAEAGLLGSWRSRLGWHKGQTRLAAIDTTPFLHRVEPVRLDG</sequence>
<evidence type="ECO:0000256" key="2">
    <source>
        <dbReference type="ARBA" id="ARBA00022723"/>
    </source>
</evidence>
<keyword evidence="3" id="KW-0408">Iron</keyword>
<keyword evidence="9" id="KW-1185">Reference proteome</keyword>
<keyword evidence="2" id="KW-0479">Metal-binding</keyword>
<dbReference type="GO" id="GO:0051539">
    <property type="term" value="F:4 iron, 4 sulfur cluster binding"/>
    <property type="evidence" value="ECO:0007669"/>
    <property type="project" value="UniProtKB-KW"/>
</dbReference>
<dbReference type="Proteomes" id="UP001432190">
    <property type="component" value="Chromosome"/>
</dbReference>
<evidence type="ECO:0000256" key="3">
    <source>
        <dbReference type="ARBA" id="ARBA00023004"/>
    </source>
</evidence>
<evidence type="ECO:0000256" key="1">
    <source>
        <dbReference type="ARBA" id="ARBA00022485"/>
    </source>
</evidence>
<dbReference type="EMBL" id="RAQQ01000010">
    <property type="protein sequence ID" value="RKF26482.1"/>
    <property type="molecule type" value="Genomic_DNA"/>
</dbReference>
<evidence type="ECO:0000313" key="6">
    <source>
        <dbReference type="EMBL" id="RKF26482.1"/>
    </source>
</evidence>
<dbReference type="PROSITE" id="PS00198">
    <property type="entry name" value="4FE4S_FER_1"/>
    <property type="match status" value="2"/>
</dbReference>
<dbReference type="OrthoDB" id="9800445at2"/>
<evidence type="ECO:0000313" key="9">
    <source>
        <dbReference type="Proteomes" id="UP001432190"/>
    </source>
</evidence>
<keyword evidence="1" id="KW-0004">4Fe-4S</keyword>
<protein>
    <submittedName>
        <fullName evidence="6">Ferredoxin family protein</fullName>
    </submittedName>
</protein>
<feature type="domain" description="4Fe-4S ferredoxin-type" evidence="5">
    <location>
        <begin position="1"/>
        <end position="30"/>
    </location>
</feature>
<dbReference type="PROSITE" id="PS51379">
    <property type="entry name" value="4FE4S_FER_2"/>
    <property type="match status" value="2"/>
</dbReference>
<dbReference type="RefSeq" id="WP_120329279.1">
    <property type="nucleotide sequence ID" value="NZ_CP108084.1"/>
</dbReference>
<dbReference type="Proteomes" id="UP000285744">
    <property type="component" value="Unassembled WGS sequence"/>
</dbReference>
<evidence type="ECO:0000313" key="8">
    <source>
        <dbReference type="Proteomes" id="UP000285744"/>
    </source>
</evidence>
<evidence type="ECO:0000259" key="5">
    <source>
        <dbReference type="PROSITE" id="PS51379"/>
    </source>
</evidence>
<name>A0A420F0I0_9ACTN</name>
<proteinExistence type="predicted"/>
<reference evidence="6 8" key="1">
    <citation type="journal article" date="2018" name="Int. J. Syst. Evol. Microbiol.">
        <title>Micromonospora globbae sp. nov., an endophytic actinomycete isolated from roots of Globba winitii C. H. Wright.</title>
        <authorList>
            <person name="Kuncharoen N."/>
            <person name="Pittayakhajonwut P."/>
            <person name="Tanasupawat S."/>
        </authorList>
    </citation>
    <scope>NUCLEOTIDE SEQUENCE [LARGE SCALE GENOMIC DNA]</scope>
    <source>
        <strain evidence="6 8">WPS1-2</strain>
    </source>
</reference>
<dbReference type="GO" id="GO:0046872">
    <property type="term" value="F:metal ion binding"/>
    <property type="evidence" value="ECO:0007669"/>
    <property type="project" value="UniProtKB-KW"/>
</dbReference>
<dbReference type="SUPFAM" id="SSF54862">
    <property type="entry name" value="4Fe-4S ferredoxins"/>
    <property type="match status" value="1"/>
</dbReference>
<dbReference type="PANTHER" id="PTHR43687:SF4">
    <property type="entry name" value="BLR5484 PROTEIN"/>
    <property type="match status" value="1"/>
</dbReference>
<dbReference type="PANTHER" id="PTHR43687">
    <property type="entry name" value="ADENYLYLSULFATE REDUCTASE, BETA SUBUNIT"/>
    <property type="match status" value="1"/>
</dbReference>
<dbReference type="EMBL" id="CP108084">
    <property type="protein sequence ID" value="WUP51812.1"/>
    <property type="molecule type" value="Genomic_DNA"/>
</dbReference>
<accession>A0A420F0I0</accession>
<dbReference type="Pfam" id="PF13187">
    <property type="entry name" value="Fer4_9"/>
    <property type="match status" value="1"/>
</dbReference>
<dbReference type="InterPro" id="IPR050572">
    <property type="entry name" value="Fe-S_Ferredoxin"/>
</dbReference>
<dbReference type="AlphaFoldDB" id="A0A420F0I0"/>
<reference evidence="7" key="2">
    <citation type="submission" date="2022-10" db="EMBL/GenBank/DDBJ databases">
        <title>The complete genomes of actinobacterial strains from the NBC collection.</title>
        <authorList>
            <person name="Joergensen T.S."/>
            <person name="Alvarez Arevalo M."/>
            <person name="Sterndorff E.B."/>
            <person name="Faurdal D."/>
            <person name="Vuksanovic O."/>
            <person name="Mourched A.-S."/>
            <person name="Charusanti P."/>
            <person name="Shaw S."/>
            <person name="Blin K."/>
            <person name="Weber T."/>
        </authorList>
    </citation>
    <scope>NUCLEOTIDE SEQUENCE</scope>
    <source>
        <strain evidence="7">NBC_00256</strain>
    </source>
</reference>
<evidence type="ECO:0000256" key="4">
    <source>
        <dbReference type="ARBA" id="ARBA00023014"/>
    </source>
</evidence>
<organism evidence="6 8">
    <name type="scientific">Micromonospora globbae</name>
    <dbReference type="NCBI Taxonomy" id="1894969"/>
    <lineage>
        <taxon>Bacteria</taxon>
        <taxon>Bacillati</taxon>
        <taxon>Actinomycetota</taxon>
        <taxon>Actinomycetes</taxon>
        <taxon>Micromonosporales</taxon>
        <taxon>Micromonosporaceae</taxon>
        <taxon>Micromonospora</taxon>
    </lineage>
</organism>
<gene>
    <name evidence="6" type="ORF">D7I43_15935</name>
    <name evidence="7" type="ORF">OG994_10005</name>
</gene>
<evidence type="ECO:0000313" key="7">
    <source>
        <dbReference type="EMBL" id="WUP51812.1"/>
    </source>
</evidence>
<keyword evidence="4" id="KW-0411">Iron-sulfur</keyword>
<feature type="domain" description="4Fe-4S ferredoxin-type" evidence="5">
    <location>
        <begin position="31"/>
        <end position="61"/>
    </location>
</feature>